<proteinExistence type="predicted"/>
<evidence type="ECO:0000313" key="3">
    <source>
        <dbReference type="Proteomes" id="UP000521227"/>
    </source>
</evidence>
<dbReference type="GO" id="GO:0006310">
    <property type="term" value="P:DNA recombination"/>
    <property type="evidence" value="ECO:0007669"/>
    <property type="project" value="UniProtKB-KW"/>
</dbReference>
<name>A0A840MV49_9BRAD</name>
<dbReference type="InterPro" id="IPR011010">
    <property type="entry name" value="DNA_brk_join_enz"/>
</dbReference>
<comment type="caution">
    <text evidence="2">The sequence shown here is derived from an EMBL/GenBank/DDBJ whole genome shotgun (WGS) entry which is preliminary data.</text>
</comment>
<dbReference type="SUPFAM" id="SSF56349">
    <property type="entry name" value="DNA breaking-rejoining enzymes"/>
    <property type="match status" value="1"/>
</dbReference>
<dbReference type="InterPro" id="IPR013762">
    <property type="entry name" value="Integrase-like_cat_sf"/>
</dbReference>
<organism evidence="2 3">
    <name type="scientific">Afipia massiliensis</name>
    <dbReference type="NCBI Taxonomy" id="211460"/>
    <lineage>
        <taxon>Bacteria</taxon>
        <taxon>Pseudomonadati</taxon>
        <taxon>Pseudomonadota</taxon>
        <taxon>Alphaproteobacteria</taxon>
        <taxon>Hyphomicrobiales</taxon>
        <taxon>Nitrobacteraceae</taxon>
        <taxon>Afipia</taxon>
    </lineage>
</organism>
<keyword evidence="1" id="KW-0233">DNA recombination</keyword>
<evidence type="ECO:0008006" key="4">
    <source>
        <dbReference type="Google" id="ProtNLM"/>
    </source>
</evidence>
<dbReference type="Gene3D" id="1.10.443.10">
    <property type="entry name" value="Intergrase catalytic core"/>
    <property type="match status" value="1"/>
</dbReference>
<dbReference type="GO" id="GO:0003677">
    <property type="term" value="F:DNA binding"/>
    <property type="evidence" value="ECO:0007669"/>
    <property type="project" value="InterPro"/>
</dbReference>
<evidence type="ECO:0000313" key="2">
    <source>
        <dbReference type="EMBL" id="MBB5052219.1"/>
    </source>
</evidence>
<dbReference type="AlphaFoldDB" id="A0A840MV49"/>
<dbReference type="RefSeq" id="WP_184084685.1">
    <property type="nucleotide sequence ID" value="NZ_JACHIJ010000003.1"/>
</dbReference>
<reference evidence="2 3" key="1">
    <citation type="submission" date="2020-08" db="EMBL/GenBank/DDBJ databases">
        <title>Genomic Encyclopedia of Type Strains, Phase IV (KMG-IV): sequencing the most valuable type-strain genomes for metagenomic binning, comparative biology and taxonomic classification.</title>
        <authorList>
            <person name="Goeker M."/>
        </authorList>
    </citation>
    <scope>NUCLEOTIDE SEQUENCE [LARGE SCALE GENOMIC DNA]</scope>
    <source>
        <strain evidence="2 3">DSM 17498</strain>
    </source>
</reference>
<dbReference type="GO" id="GO:0015074">
    <property type="term" value="P:DNA integration"/>
    <property type="evidence" value="ECO:0007669"/>
    <property type="project" value="InterPro"/>
</dbReference>
<gene>
    <name evidence="2" type="ORF">HNQ36_002193</name>
</gene>
<sequence>MSVVPFVPKDALDARRNVEEFVQLARDELKVFGADLDFDAPQWPVGVQIWGPRTRDLSLSFRKFGGISRKPAPPLDEPFGSFIKAYVRYSYGLGPTKTVGVKIAAFRALEEALEGRKVWEIDSGILNEAARVIRERWASNRAANCGGYLEELSDFLDRHHMTAHRLAWRNPIPLKTDHLRTVSLDSAKKRSEQLPSQAALDALPSIFRSAEGVADAILTGIIGLLVAAPERISEVLTLPVKCEVEQDGLYGIAWRPVKGGEATVKWIIPSMVEIVREAIKRLREATVPARIIARWYEENPNALYLPPELVHLRSQTEVTTRDIAAICGSNSITSPFAKVLKLTPVRRKRLSTDSHAYLFRDVEAALLKLMPRGFPIFDDRTGMKFSEALCAIRMNELIPSRSTHHSVVQRINIVHVNAFLGAGPESRTSSLFERYGFTEPDGSRIVVTSHAFRHWLNTIAQRGGLSQIDIARWSGRKSVAQNQAYNHITADEFLATVEGIAANAGDVKVFGPMGEIAPQDPVERAEFMRMQIPAAHTTDLGFCIHDFALTPCQLHGDCGNCSEHTFIKGDARQKASVETRIEETESALKHARAAETSGAVGADRWTVHQMKTIERLKRMKAIHEDASIPDGSIVQLPTPEMPSEIRISIDKRADEDADLKALLANIRLG</sequence>
<dbReference type="Proteomes" id="UP000521227">
    <property type="component" value="Unassembled WGS sequence"/>
</dbReference>
<dbReference type="EMBL" id="JACHIJ010000003">
    <property type="protein sequence ID" value="MBB5052219.1"/>
    <property type="molecule type" value="Genomic_DNA"/>
</dbReference>
<accession>A0A840MV49</accession>
<protein>
    <recommendedName>
        <fullName evidence="4">Integrase</fullName>
    </recommendedName>
</protein>
<evidence type="ECO:0000256" key="1">
    <source>
        <dbReference type="ARBA" id="ARBA00023172"/>
    </source>
</evidence>